<evidence type="ECO:0000256" key="2">
    <source>
        <dbReference type="SAM" id="MobiDB-lite"/>
    </source>
</evidence>
<keyword evidence="3" id="KW-0812">Transmembrane</keyword>
<dbReference type="InterPro" id="IPR050922">
    <property type="entry name" value="LytR/CpsA/Psr_CW_biosynth"/>
</dbReference>
<keyword evidence="6" id="KW-1185">Reference proteome</keyword>
<comment type="caution">
    <text evidence="5">The sequence shown here is derived from an EMBL/GenBank/DDBJ whole genome shotgun (WGS) entry which is preliminary data.</text>
</comment>
<evidence type="ECO:0000259" key="4">
    <source>
        <dbReference type="Pfam" id="PF03816"/>
    </source>
</evidence>
<comment type="similarity">
    <text evidence="1">Belongs to the LytR/CpsA/Psr (LCP) family.</text>
</comment>
<sequence length="421" mass="44592">MSDAGGTGSGGDKPGFDWLYGKQGGSTPPPPPPPPVRSAPDHPEQTVRLPVQPQPSGQGPVGQQPYAQPPSARPTPPPVAPPPGSPGPGSSSGGRSGWARPGRWLKIVAALIALWVVYLVAVPLWTWHKVDKVAFEPSGDRPDDQPGTTYLIVGSDSRGDLTPEQRKEYGTGDAGGQRTDTIMLLHTGSGPNLLVSIPRDTRVTVPGHGDNQLINSAYAFGGPKLLTQTIEQTTGIRIDRYVEIGFGGFVDIVDAVGGITICPKQAIKDPKAKLDVEKGCQEADGPTALGYARTRATINSDFDRVQRQREVVGEIGKKVATPWSVINPIRYWKINQAAPGAVAVGEGMNALEAMEFASAMTKTTGDSGRTCTLPSKYEDIDGNGINDVLIDHARADKLFDLVKEDKTDDVTNAVCDQKGVG</sequence>
<dbReference type="Gene3D" id="3.40.630.190">
    <property type="entry name" value="LCP protein"/>
    <property type="match status" value="1"/>
</dbReference>
<protein>
    <recommendedName>
        <fullName evidence="4">Cell envelope-related transcriptional attenuator domain-containing protein</fullName>
    </recommendedName>
</protein>
<feature type="domain" description="Cell envelope-related transcriptional attenuator" evidence="4">
    <location>
        <begin position="178"/>
        <end position="320"/>
    </location>
</feature>
<dbReference type="InterPro" id="IPR004474">
    <property type="entry name" value="LytR_CpsA_psr"/>
</dbReference>
<evidence type="ECO:0000256" key="3">
    <source>
        <dbReference type="SAM" id="Phobius"/>
    </source>
</evidence>
<evidence type="ECO:0000313" key="5">
    <source>
        <dbReference type="EMBL" id="GAA3808150.1"/>
    </source>
</evidence>
<name>A0ABP7I2T0_9ACTN</name>
<organism evidence="5 6">
    <name type="scientific">Nocardioides panacisoli</name>
    <dbReference type="NCBI Taxonomy" id="627624"/>
    <lineage>
        <taxon>Bacteria</taxon>
        <taxon>Bacillati</taxon>
        <taxon>Actinomycetota</taxon>
        <taxon>Actinomycetes</taxon>
        <taxon>Propionibacteriales</taxon>
        <taxon>Nocardioidaceae</taxon>
        <taxon>Nocardioides</taxon>
    </lineage>
</organism>
<dbReference type="RefSeq" id="WP_344772698.1">
    <property type="nucleotide sequence ID" value="NZ_BAABAH010000002.1"/>
</dbReference>
<feature type="compositionally biased region" description="Low complexity" evidence="2">
    <location>
        <begin position="50"/>
        <end position="66"/>
    </location>
</feature>
<dbReference type="Proteomes" id="UP001501821">
    <property type="component" value="Unassembled WGS sequence"/>
</dbReference>
<proteinExistence type="inferred from homology"/>
<evidence type="ECO:0000256" key="1">
    <source>
        <dbReference type="ARBA" id="ARBA00006068"/>
    </source>
</evidence>
<evidence type="ECO:0000313" key="6">
    <source>
        <dbReference type="Proteomes" id="UP001501821"/>
    </source>
</evidence>
<feature type="transmembrane region" description="Helical" evidence="3">
    <location>
        <begin position="104"/>
        <end position="127"/>
    </location>
</feature>
<feature type="region of interest" description="Disordered" evidence="2">
    <location>
        <begin position="135"/>
        <end position="177"/>
    </location>
</feature>
<feature type="compositionally biased region" description="Basic and acidic residues" evidence="2">
    <location>
        <begin position="157"/>
        <end position="170"/>
    </location>
</feature>
<feature type="compositionally biased region" description="Basic and acidic residues" evidence="2">
    <location>
        <begin position="135"/>
        <end position="144"/>
    </location>
</feature>
<gene>
    <name evidence="5" type="ORF">GCM10022242_08860</name>
</gene>
<dbReference type="Pfam" id="PF03816">
    <property type="entry name" value="LytR_cpsA_psr"/>
    <property type="match status" value="1"/>
</dbReference>
<feature type="region of interest" description="Disordered" evidence="2">
    <location>
        <begin position="1"/>
        <end position="97"/>
    </location>
</feature>
<feature type="compositionally biased region" description="Gly residues" evidence="2">
    <location>
        <begin position="1"/>
        <end position="13"/>
    </location>
</feature>
<accession>A0ABP7I2T0</accession>
<reference evidence="6" key="1">
    <citation type="journal article" date="2019" name="Int. J. Syst. Evol. Microbiol.">
        <title>The Global Catalogue of Microorganisms (GCM) 10K type strain sequencing project: providing services to taxonomists for standard genome sequencing and annotation.</title>
        <authorList>
            <consortium name="The Broad Institute Genomics Platform"/>
            <consortium name="The Broad Institute Genome Sequencing Center for Infectious Disease"/>
            <person name="Wu L."/>
            <person name="Ma J."/>
        </authorList>
    </citation>
    <scope>NUCLEOTIDE SEQUENCE [LARGE SCALE GENOMIC DNA]</scope>
    <source>
        <strain evidence="6">JCM 16953</strain>
    </source>
</reference>
<dbReference type="PANTHER" id="PTHR33392:SF6">
    <property type="entry name" value="POLYISOPRENYL-TEICHOIC ACID--PEPTIDOGLYCAN TEICHOIC ACID TRANSFERASE TAGU"/>
    <property type="match status" value="1"/>
</dbReference>
<dbReference type="PANTHER" id="PTHR33392">
    <property type="entry name" value="POLYISOPRENYL-TEICHOIC ACID--PEPTIDOGLYCAN TEICHOIC ACID TRANSFERASE TAGU"/>
    <property type="match status" value="1"/>
</dbReference>
<keyword evidence="3" id="KW-1133">Transmembrane helix</keyword>
<feature type="compositionally biased region" description="Pro residues" evidence="2">
    <location>
        <begin position="67"/>
        <end position="86"/>
    </location>
</feature>
<keyword evidence="3" id="KW-0472">Membrane</keyword>
<dbReference type="EMBL" id="BAABAH010000002">
    <property type="protein sequence ID" value="GAA3808150.1"/>
    <property type="molecule type" value="Genomic_DNA"/>
</dbReference>
<feature type="compositionally biased region" description="Pro residues" evidence="2">
    <location>
        <begin position="27"/>
        <end position="37"/>
    </location>
</feature>
<dbReference type="NCBIfam" id="TIGR00350">
    <property type="entry name" value="lytR_cpsA_psr"/>
    <property type="match status" value="1"/>
</dbReference>